<organism evidence="11 12">
    <name type="scientific">Dinghuibacter silviterrae</name>
    <dbReference type="NCBI Taxonomy" id="1539049"/>
    <lineage>
        <taxon>Bacteria</taxon>
        <taxon>Pseudomonadati</taxon>
        <taxon>Bacteroidota</taxon>
        <taxon>Chitinophagia</taxon>
        <taxon>Chitinophagales</taxon>
        <taxon>Chitinophagaceae</taxon>
        <taxon>Dinghuibacter</taxon>
    </lineage>
</organism>
<dbReference type="GO" id="GO:0046654">
    <property type="term" value="P:tetrahydrofolate biosynthetic process"/>
    <property type="evidence" value="ECO:0007669"/>
    <property type="project" value="UniProtKB-UniPathway"/>
</dbReference>
<dbReference type="GO" id="GO:0005829">
    <property type="term" value="C:cytosol"/>
    <property type="evidence" value="ECO:0007669"/>
    <property type="project" value="TreeGrafter"/>
</dbReference>
<comment type="catalytic activity">
    <reaction evidence="8">
        <text>(6S)-5,6,7,8-tetrahydrofolate + NADP(+) = 7,8-dihydrofolate + NADPH + H(+)</text>
        <dbReference type="Rhea" id="RHEA:15009"/>
        <dbReference type="ChEBI" id="CHEBI:15378"/>
        <dbReference type="ChEBI" id="CHEBI:57451"/>
        <dbReference type="ChEBI" id="CHEBI:57453"/>
        <dbReference type="ChEBI" id="CHEBI:57783"/>
        <dbReference type="ChEBI" id="CHEBI:58349"/>
        <dbReference type="EC" id="1.5.1.3"/>
    </reaction>
</comment>
<evidence type="ECO:0000313" key="12">
    <source>
        <dbReference type="Proteomes" id="UP000294498"/>
    </source>
</evidence>
<dbReference type="InterPro" id="IPR017925">
    <property type="entry name" value="DHFR_CS"/>
</dbReference>
<dbReference type="Proteomes" id="UP000294498">
    <property type="component" value="Unassembled WGS sequence"/>
</dbReference>
<dbReference type="PANTHER" id="PTHR48069">
    <property type="entry name" value="DIHYDROFOLATE REDUCTASE"/>
    <property type="match status" value="1"/>
</dbReference>
<dbReference type="InterPro" id="IPR024072">
    <property type="entry name" value="DHFR-like_dom_sf"/>
</dbReference>
<accession>A0A4R8DEQ1</accession>
<keyword evidence="6 8" id="KW-0560">Oxidoreductase</keyword>
<dbReference type="InterPro" id="IPR012259">
    <property type="entry name" value="DHFR"/>
</dbReference>
<dbReference type="PANTHER" id="PTHR48069:SF3">
    <property type="entry name" value="DIHYDROFOLATE REDUCTASE"/>
    <property type="match status" value="1"/>
</dbReference>
<dbReference type="GO" id="GO:0046452">
    <property type="term" value="P:dihydrofolate metabolic process"/>
    <property type="evidence" value="ECO:0007669"/>
    <property type="project" value="TreeGrafter"/>
</dbReference>
<evidence type="ECO:0000256" key="5">
    <source>
        <dbReference type="ARBA" id="ARBA00022857"/>
    </source>
</evidence>
<proteinExistence type="inferred from homology"/>
<dbReference type="GO" id="GO:0046655">
    <property type="term" value="P:folic acid metabolic process"/>
    <property type="evidence" value="ECO:0007669"/>
    <property type="project" value="TreeGrafter"/>
</dbReference>
<keyword evidence="5 8" id="KW-0521">NADP</keyword>
<comment type="pathway">
    <text evidence="1 8">Cofactor biosynthesis; tetrahydrofolate biosynthesis; 5,6,7,8-tetrahydrofolate from 7,8-dihydrofolate: step 1/1.</text>
</comment>
<dbReference type="EMBL" id="SODV01000002">
    <property type="protein sequence ID" value="TDW95728.1"/>
    <property type="molecule type" value="Genomic_DNA"/>
</dbReference>
<evidence type="ECO:0000256" key="7">
    <source>
        <dbReference type="ARBA" id="ARBA00025067"/>
    </source>
</evidence>
<dbReference type="RefSeq" id="WP_133995362.1">
    <property type="nucleotide sequence ID" value="NZ_SODV01000002.1"/>
</dbReference>
<evidence type="ECO:0000256" key="2">
    <source>
        <dbReference type="ARBA" id="ARBA00009539"/>
    </source>
</evidence>
<comment type="function">
    <text evidence="7 8">Key enzyme in folate metabolism. Catalyzes an essential reaction for de novo glycine and purine synthesis, and for DNA precursor synthesis.</text>
</comment>
<dbReference type="GO" id="GO:0050661">
    <property type="term" value="F:NADP binding"/>
    <property type="evidence" value="ECO:0007669"/>
    <property type="project" value="InterPro"/>
</dbReference>
<protein>
    <recommendedName>
        <fullName evidence="3 8">Dihydrofolate reductase</fullName>
        <ecNumber evidence="3 8">1.5.1.3</ecNumber>
    </recommendedName>
</protein>
<evidence type="ECO:0000256" key="6">
    <source>
        <dbReference type="ARBA" id="ARBA00023002"/>
    </source>
</evidence>
<dbReference type="PROSITE" id="PS51330">
    <property type="entry name" value="DHFR_2"/>
    <property type="match status" value="1"/>
</dbReference>
<dbReference type="AlphaFoldDB" id="A0A4R8DEQ1"/>
<dbReference type="CDD" id="cd00209">
    <property type="entry name" value="DHFR"/>
    <property type="match status" value="1"/>
</dbReference>
<keyword evidence="4 8" id="KW-0554">One-carbon metabolism</keyword>
<dbReference type="InterPro" id="IPR001796">
    <property type="entry name" value="DHFR_dom"/>
</dbReference>
<gene>
    <name evidence="11" type="ORF">EDB95_3539</name>
</gene>
<dbReference type="PIRSF" id="PIRSF000194">
    <property type="entry name" value="DHFR"/>
    <property type="match status" value="1"/>
</dbReference>
<dbReference type="Gene3D" id="3.40.430.10">
    <property type="entry name" value="Dihydrofolate Reductase, subunit A"/>
    <property type="match status" value="1"/>
</dbReference>
<evidence type="ECO:0000256" key="9">
    <source>
        <dbReference type="RuleBase" id="RU004474"/>
    </source>
</evidence>
<sequence>MIISAIVAAAENSAIGLKNDLPWRLPNDMKFYKYTTWGMPVIMGRGSWDSLGHKRLPGRFNIVLSTQPTLEIKDPEVWRASNLEEALALAAGMDCKEIFIIGGAKIYAAFMDRTDRIYLTRVHGRPEADTFFPEPDWTSWDLRQARRFEADARHAYAYTFETWERKR</sequence>
<keyword evidence="12" id="KW-1185">Reference proteome</keyword>
<comment type="caution">
    <text evidence="11">The sequence shown here is derived from an EMBL/GenBank/DDBJ whole genome shotgun (WGS) entry which is preliminary data.</text>
</comment>
<comment type="similarity">
    <text evidence="2 8 9">Belongs to the dihydrofolate reductase family.</text>
</comment>
<evidence type="ECO:0000313" key="11">
    <source>
        <dbReference type="EMBL" id="TDW95728.1"/>
    </source>
</evidence>
<name>A0A4R8DEQ1_9BACT</name>
<feature type="domain" description="DHFR" evidence="10">
    <location>
        <begin position="2"/>
        <end position="165"/>
    </location>
</feature>
<dbReference type="GO" id="GO:0006730">
    <property type="term" value="P:one-carbon metabolic process"/>
    <property type="evidence" value="ECO:0007669"/>
    <property type="project" value="UniProtKB-KW"/>
</dbReference>
<reference evidence="11 12" key="1">
    <citation type="submission" date="2019-03" db="EMBL/GenBank/DDBJ databases">
        <title>Genomic Encyclopedia of Type Strains, Phase IV (KMG-IV): sequencing the most valuable type-strain genomes for metagenomic binning, comparative biology and taxonomic classification.</title>
        <authorList>
            <person name="Goeker M."/>
        </authorList>
    </citation>
    <scope>NUCLEOTIDE SEQUENCE [LARGE SCALE GENOMIC DNA]</scope>
    <source>
        <strain evidence="11 12">DSM 100059</strain>
    </source>
</reference>
<dbReference type="OrthoDB" id="9804315at2"/>
<evidence type="ECO:0000256" key="3">
    <source>
        <dbReference type="ARBA" id="ARBA00012856"/>
    </source>
</evidence>
<evidence type="ECO:0000256" key="4">
    <source>
        <dbReference type="ARBA" id="ARBA00022563"/>
    </source>
</evidence>
<dbReference type="SUPFAM" id="SSF53597">
    <property type="entry name" value="Dihydrofolate reductase-like"/>
    <property type="match status" value="1"/>
</dbReference>
<dbReference type="Pfam" id="PF00186">
    <property type="entry name" value="DHFR_1"/>
    <property type="match status" value="1"/>
</dbReference>
<dbReference type="PROSITE" id="PS00075">
    <property type="entry name" value="DHFR_1"/>
    <property type="match status" value="1"/>
</dbReference>
<evidence type="ECO:0000256" key="1">
    <source>
        <dbReference type="ARBA" id="ARBA00004903"/>
    </source>
</evidence>
<dbReference type="UniPathway" id="UPA00077">
    <property type="reaction ID" value="UER00158"/>
</dbReference>
<dbReference type="GO" id="GO:0004146">
    <property type="term" value="F:dihydrofolate reductase activity"/>
    <property type="evidence" value="ECO:0007669"/>
    <property type="project" value="UniProtKB-EC"/>
</dbReference>
<evidence type="ECO:0000259" key="10">
    <source>
        <dbReference type="PROSITE" id="PS51330"/>
    </source>
</evidence>
<evidence type="ECO:0000256" key="8">
    <source>
        <dbReference type="PIRNR" id="PIRNR000194"/>
    </source>
</evidence>
<dbReference type="EC" id="1.5.1.3" evidence="3 8"/>
<dbReference type="PRINTS" id="PR00070">
    <property type="entry name" value="DHFR"/>
</dbReference>